<organism evidence="9 10">
    <name type="scientific">Devosia nitrariae</name>
    <dbReference type="NCBI Taxonomy" id="2071872"/>
    <lineage>
        <taxon>Bacteria</taxon>
        <taxon>Pseudomonadati</taxon>
        <taxon>Pseudomonadota</taxon>
        <taxon>Alphaproteobacteria</taxon>
        <taxon>Hyphomicrobiales</taxon>
        <taxon>Devosiaceae</taxon>
        <taxon>Devosia</taxon>
    </lineage>
</organism>
<accession>A0ABQ5W9V7</accession>
<evidence type="ECO:0000256" key="3">
    <source>
        <dbReference type="ARBA" id="ARBA00022692"/>
    </source>
</evidence>
<dbReference type="InterPro" id="IPR018649">
    <property type="entry name" value="SHOCT"/>
</dbReference>
<proteinExistence type="predicted"/>
<protein>
    <submittedName>
        <fullName evidence="9">Membrane protein</fullName>
    </submittedName>
</protein>
<evidence type="ECO:0000256" key="4">
    <source>
        <dbReference type="ARBA" id="ARBA00022989"/>
    </source>
</evidence>
<dbReference type="EMBL" id="BSNS01000022">
    <property type="protein sequence ID" value="GLQ56833.1"/>
    <property type="molecule type" value="Genomic_DNA"/>
</dbReference>
<dbReference type="Pfam" id="PF13396">
    <property type="entry name" value="PLDc_N"/>
    <property type="match status" value="1"/>
</dbReference>
<evidence type="ECO:0000259" key="8">
    <source>
        <dbReference type="Pfam" id="PF13396"/>
    </source>
</evidence>
<comment type="caution">
    <text evidence="9">The sequence shown here is derived from an EMBL/GenBank/DDBJ whole genome shotgun (WGS) entry which is preliminary data.</text>
</comment>
<evidence type="ECO:0000256" key="5">
    <source>
        <dbReference type="ARBA" id="ARBA00023136"/>
    </source>
</evidence>
<keyword evidence="10" id="KW-1185">Reference proteome</keyword>
<evidence type="ECO:0000313" key="10">
    <source>
        <dbReference type="Proteomes" id="UP001156691"/>
    </source>
</evidence>
<keyword evidence="2" id="KW-1003">Cell membrane</keyword>
<feature type="transmembrane region" description="Helical" evidence="6">
    <location>
        <begin position="7"/>
        <end position="29"/>
    </location>
</feature>
<comment type="subcellular location">
    <subcellularLocation>
        <location evidence="1">Cell membrane</location>
        <topology evidence="1">Multi-pass membrane protein</topology>
    </subcellularLocation>
</comment>
<dbReference type="InterPro" id="IPR027379">
    <property type="entry name" value="CLS_N"/>
</dbReference>
<feature type="transmembrane region" description="Helical" evidence="6">
    <location>
        <begin position="41"/>
        <end position="64"/>
    </location>
</feature>
<dbReference type="RefSeq" id="WP_284342232.1">
    <property type="nucleotide sequence ID" value="NZ_BSNS01000022.1"/>
</dbReference>
<feature type="domain" description="Cardiolipin synthase N-terminal" evidence="8">
    <location>
        <begin position="24"/>
        <end position="65"/>
    </location>
</feature>
<evidence type="ECO:0000259" key="7">
    <source>
        <dbReference type="Pfam" id="PF09851"/>
    </source>
</evidence>
<keyword evidence="3 6" id="KW-0812">Transmembrane</keyword>
<name>A0ABQ5W9V7_9HYPH</name>
<evidence type="ECO:0000256" key="6">
    <source>
        <dbReference type="SAM" id="Phobius"/>
    </source>
</evidence>
<dbReference type="Pfam" id="PF09851">
    <property type="entry name" value="SHOCT"/>
    <property type="match status" value="1"/>
</dbReference>
<sequence length="127" mass="14374">MSSMFWEIIWLILLSFFLLAYLTVLFRIVVDLFRDASIGGFAKAIWLIALFVLPLLTALVYLVVRGQGMAERDLAEERRLKSEAEAYIRQAAATSPADQLVRAKTLLKEGAITDDEFEQLKQKALAH</sequence>
<keyword evidence="4 6" id="KW-1133">Transmembrane helix</keyword>
<evidence type="ECO:0000313" key="9">
    <source>
        <dbReference type="EMBL" id="GLQ56833.1"/>
    </source>
</evidence>
<feature type="domain" description="SHOCT" evidence="7">
    <location>
        <begin position="98"/>
        <end position="125"/>
    </location>
</feature>
<evidence type="ECO:0000256" key="1">
    <source>
        <dbReference type="ARBA" id="ARBA00004651"/>
    </source>
</evidence>
<reference evidence="10" key="1">
    <citation type="journal article" date="2019" name="Int. J. Syst. Evol. Microbiol.">
        <title>The Global Catalogue of Microorganisms (GCM) 10K type strain sequencing project: providing services to taxonomists for standard genome sequencing and annotation.</title>
        <authorList>
            <consortium name="The Broad Institute Genomics Platform"/>
            <consortium name="The Broad Institute Genome Sequencing Center for Infectious Disease"/>
            <person name="Wu L."/>
            <person name="Ma J."/>
        </authorList>
    </citation>
    <scope>NUCLEOTIDE SEQUENCE [LARGE SCALE GENOMIC DNA]</scope>
    <source>
        <strain evidence="10">NBRC 112416</strain>
    </source>
</reference>
<dbReference type="Proteomes" id="UP001156691">
    <property type="component" value="Unassembled WGS sequence"/>
</dbReference>
<keyword evidence="5 6" id="KW-0472">Membrane</keyword>
<evidence type="ECO:0000256" key="2">
    <source>
        <dbReference type="ARBA" id="ARBA00022475"/>
    </source>
</evidence>
<gene>
    <name evidence="9" type="ORF">GCM10010862_40920</name>
</gene>